<keyword evidence="2" id="KW-1185">Reference proteome</keyword>
<accession>A0A3N0EPZ8</accession>
<sequence>MRHINGIRSVLFIFIMVYRLKAVTCKIKVFPANIVPWDKVFQHIGKNALLFILNLKNKKERRDFFPAL</sequence>
<comment type="caution">
    <text evidence="1">The sequence shown here is derived from an EMBL/GenBank/DDBJ whole genome shotgun (WGS) entry which is preliminary data.</text>
</comment>
<gene>
    <name evidence="1" type="ORF">ED312_07065</name>
</gene>
<organism evidence="1 2">
    <name type="scientific">Sinomicrobium pectinilyticum</name>
    <dbReference type="NCBI Taxonomy" id="1084421"/>
    <lineage>
        <taxon>Bacteria</taxon>
        <taxon>Pseudomonadati</taxon>
        <taxon>Bacteroidota</taxon>
        <taxon>Flavobacteriia</taxon>
        <taxon>Flavobacteriales</taxon>
        <taxon>Flavobacteriaceae</taxon>
        <taxon>Sinomicrobium</taxon>
    </lineage>
</organism>
<protein>
    <submittedName>
        <fullName evidence="1">Uncharacterized protein</fullName>
    </submittedName>
</protein>
<dbReference type="Proteomes" id="UP000267469">
    <property type="component" value="Unassembled WGS sequence"/>
</dbReference>
<evidence type="ECO:0000313" key="1">
    <source>
        <dbReference type="EMBL" id="RNL89871.1"/>
    </source>
</evidence>
<dbReference type="EMBL" id="RJTM01000035">
    <property type="protein sequence ID" value="RNL89871.1"/>
    <property type="molecule type" value="Genomic_DNA"/>
</dbReference>
<evidence type="ECO:0000313" key="2">
    <source>
        <dbReference type="Proteomes" id="UP000267469"/>
    </source>
</evidence>
<reference evidence="1 2" key="1">
    <citation type="submission" date="2018-10" db="EMBL/GenBank/DDBJ databases">
        <title>Sinomicrobium pectinilyticum sp. nov., a pectinase-producing bacterium isolated from alkaline and saline soil, and emended description of the genus Sinomicrobium.</title>
        <authorList>
            <person name="Cheng B."/>
            <person name="Li C."/>
            <person name="Lai Q."/>
            <person name="Du M."/>
            <person name="Shao Z."/>
            <person name="Xu P."/>
            <person name="Yang C."/>
        </authorList>
    </citation>
    <scope>NUCLEOTIDE SEQUENCE [LARGE SCALE GENOMIC DNA]</scope>
    <source>
        <strain evidence="1 2">5DNS001</strain>
    </source>
</reference>
<proteinExistence type="predicted"/>
<dbReference type="AlphaFoldDB" id="A0A3N0EPZ8"/>
<name>A0A3N0EPZ8_SINP1</name>